<dbReference type="EMBL" id="BART01029605">
    <property type="protein sequence ID" value="GAH08704.1"/>
    <property type="molecule type" value="Genomic_DNA"/>
</dbReference>
<feature type="non-terminal residue" evidence="1">
    <location>
        <position position="61"/>
    </location>
</feature>
<organism evidence="1">
    <name type="scientific">marine sediment metagenome</name>
    <dbReference type="NCBI Taxonomy" id="412755"/>
    <lineage>
        <taxon>unclassified sequences</taxon>
        <taxon>metagenomes</taxon>
        <taxon>ecological metagenomes</taxon>
    </lineage>
</organism>
<dbReference type="AlphaFoldDB" id="X1DUR4"/>
<reference evidence="1" key="1">
    <citation type="journal article" date="2014" name="Front. Microbiol.">
        <title>High frequency of phylogenetically diverse reductive dehalogenase-homologous genes in deep subseafloor sedimentary metagenomes.</title>
        <authorList>
            <person name="Kawai M."/>
            <person name="Futagami T."/>
            <person name="Toyoda A."/>
            <person name="Takaki Y."/>
            <person name="Nishi S."/>
            <person name="Hori S."/>
            <person name="Arai W."/>
            <person name="Tsubouchi T."/>
            <person name="Morono Y."/>
            <person name="Uchiyama I."/>
            <person name="Ito T."/>
            <person name="Fujiyama A."/>
            <person name="Inagaki F."/>
            <person name="Takami H."/>
        </authorList>
    </citation>
    <scope>NUCLEOTIDE SEQUENCE</scope>
    <source>
        <strain evidence="1">Expedition CK06-06</strain>
    </source>
</reference>
<evidence type="ECO:0000313" key="1">
    <source>
        <dbReference type="EMBL" id="GAH08704.1"/>
    </source>
</evidence>
<comment type="caution">
    <text evidence="1">The sequence shown here is derived from an EMBL/GenBank/DDBJ whole genome shotgun (WGS) entry which is preliminary data.</text>
</comment>
<protein>
    <recommendedName>
        <fullName evidence="2">Tetratricopeptide repeat protein</fullName>
    </recommendedName>
</protein>
<evidence type="ECO:0008006" key="2">
    <source>
        <dbReference type="Google" id="ProtNLM"/>
    </source>
</evidence>
<name>X1DUR4_9ZZZZ</name>
<sequence>MVAIMNNGFFEKSKKFYENGDLSNALDYYEKALSYIDLSKGKSVYIQFLEMILNHCKENKL</sequence>
<accession>X1DUR4</accession>
<proteinExistence type="predicted"/>
<gene>
    <name evidence="1" type="ORF">S01H4_51898</name>
</gene>